<feature type="region of interest" description="Disordered" evidence="1">
    <location>
        <begin position="1"/>
        <end position="30"/>
    </location>
</feature>
<gene>
    <name evidence="2" type="ORF">K432DRAFT_115133</name>
</gene>
<evidence type="ECO:0000313" key="3">
    <source>
        <dbReference type="Proteomes" id="UP000250266"/>
    </source>
</evidence>
<sequence length="416" mass="45011">MGLPQDAGSMSGANFGDSGGPVARASTSEGFQPSGFFYNHLVSLIDQEIGRVSGSSEQAASAPQATLGSPLETLGRRTRSGKLFSSMGESGGRERGNVKEYKEAGEGSRGFGTRLSTGRTPGSGHRRFSSQGSVRLNSNASESPCPSNIPASRGHEEPALSDSEDSEDSETSTGSSLSTPHESPERRGALTIGVSGLPPPHTPMNADITLLGTVEITAEELLTFFPAHLRWFNCTIRLASNGWTQSDMANFVNWSRALLEPNTVRSNTLTHRIRMADEAIYGTRLGVKNRRKNPTTDFTAASWIKPTRSGGPPIDYRLADLADGVVRPPTDRGRRELSMAVEYAMENRHMDLKLSDAEGLIAREKFSKRLAPLLKPSELKRGSNPDTIARDRNRVTTRAYAKMVKEDAEAKGIGYR</sequence>
<feature type="region of interest" description="Disordered" evidence="1">
    <location>
        <begin position="51"/>
        <end position="200"/>
    </location>
</feature>
<protein>
    <submittedName>
        <fullName evidence="2">Uncharacterized protein</fullName>
    </submittedName>
</protein>
<proteinExistence type="predicted"/>
<dbReference type="EMBL" id="KV745113">
    <property type="protein sequence ID" value="OCK77626.1"/>
    <property type="molecule type" value="Genomic_DNA"/>
</dbReference>
<dbReference type="AlphaFoldDB" id="A0A8E2E581"/>
<evidence type="ECO:0000256" key="1">
    <source>
        <dbReference type="SAM" id="MobiDB-lite"/>
    </source>
</evidence>
<feature type="compositionally biased region" description="Polar residues" evidence="1">
    <location>
        <begin position="129"/>
        <end position="150"/>
    </location>
</feature>
<keyword evidence="3" id="KW-1185">Reference proteome</keyword>
<dbReference type="OrthoDB" id="3800972at2759"/>
<accession>A0A8E2E581</accession>
<feature type="compositionally biased region" description="Basic and acidic residues" evidence="1">
    <location>
        <begin position="91"/>
        <end position="106"/>
    </location>
</feature>
<dbReference type="Proteomes" id="UP000250266">
    <property type="component" value="Unassembled WGS sequence"/>
</dbReference>
<feature type="compositionally biased region" description="Polar residues" evidence="1">
    <location>
        <begin position="53"/>
        <end position="67"/>
    </location>
</feature>
<evidence type="ECO:0000313" key="2">
    <source>
        <dbReference type="EMBL" id="OCK77626.1"/>
    </source>
</evidence>
<organism evidence="2 3">
    <name type="scientific">Lepidopterella palustris CBS 459.81</name>
    <dbReference type="NCBI Taxonomy" id="1314670"/>
    <lineage>
        <taxon>Eukaryota</taxon>
        <taxon>Fungi</taxon>
        <taxon>Dikarya</taxon>
        <taxon>Ascomycota</taxon>
        <taxon>Pezizomycotina</taxon>
        <taxon>Dothideomycetes</taxon>
        <taxon>Pleosporomycetidae</taxon>
        <taxon>Mytilinidiales</taxon>
        <taxon>Argynnaceae</taxon>
        <taxon>Lepidopterella</taxon>
    </lineage>
</organism>
<reference evidence="2 3" key="1">
    <citation type="journal article" date="2016" name="Nat. Commun.">
        <title>Ectomycorrhizal ecology is imprinted in the genome of the dominant symbiotic fungus Cenococcum geophilum.</title>
        <authorList>
            <consortium name="DOE Joint Genome Institute"/>
            <person name="Peter M."/>
            <person name="Kohler A."/>
            <person name="Ohm R.A."/>
            <person name="Kuo A."/>
            <person name="Krutzmann J."/>
            <person name="Morin E."/>
            <person name="Arend M."/>
            <person name="Barry K.W."/>
            <person name="Binder M."/>
            <person name="Choi C."/>
            <person name="Clum A."/>
            <person name="Copeland A."/>
            <person name="Grisel N."/>
            <person name="Haridas S."/>
            <person name="Kipfer T."/>
            <person name="LaButti K."/>
            <person name="Lindquist E."/>
            <person name="Lipzen A."/>
            <person name="Maire R."/>
            <person name="Meier B."/>
            <person name="Mihaltcheva S."/>
            <person name="Molinier V."/>
            <person name="Murat C."/>
            <person name="Poggeler S."/>
            <person name="Quandt C.A."/>
            <person name="Sperisen C."/>
            <person name="Tritt A."/>
            <person name="Tisserant E."/>
            <person name="Crous P.W."/>
            <person name="Henrissat B."/>
            <person name="Nehls U."/>
            <person name="Egli S."/>
            <person name="Spatafora J.W."/>
            <person name="Grigoriev I.V."/>
            <person name="Martin F.M."/>
        </authorList>
    </citation>
    <scope>NUCLEOTIDE SEQUENCE [LARGE SCALE GENOMIC DNA]</scope>
    <source>
        <strain evidence="2 3">CBS 459.81</strain>
    </source>
</reference>
<name>A0A8E2E581_9PEZI</name>